<proteinExistence type="predicted"/>
<reference evidence="1 2" key="1">
    <citation type="journal article" date="2011" name="J. Bacteriol.">
        <title>Complete genome sequence of Metallosphaera cuprina, a metal sulfide-oxidizing archaeon from a hot spring.</title>
        <authorList>
            <person name="Liu L.J."/>
            <person name="You X.Y."/>
            <person name="Zheng H."/>
            <person name="Wang S."/>
            <person name="Jiang C.Y."/>
            <person name="Liu S.J."/>
        </authorList>
    </citation>
    <scope>NUCLEOTIDE SEQUENCE [LARGE SCALE GENOMIC DNA]</scope>
    <source>
        <strain evidence="1 2">Ar-4</strain>
    </source>
</reference>
<dbReference type="EMBL" id="CP002656">
    <property type="protein sequence ID" value="AEB95173.1"/>
    <property type="molecule type" value="Genomic_DNA"/>
</dbReference>
<dbReference type="Proteomes" id="UP000007812">
    <property type="component" value="Chromosome"/>
</dbReference>
<dbReference type="AlphaFoldDB" id="F4G2X5"/>
<dbReference type="eggNOG" id="arCOG06013">
    <property type="taxonomic scope" value="Archaea"/>
</dbReference>
<dbReference type="RefSeq" id="WP_013737671.1">
    <property type="nucleotide sequence ID" value="NC_015435.1"/>
</dbReference>
<dbReference type="PATRIC" id="fig|1006006.8.peg.1062"/>
<keyword evidence="2" id="KW-1185">Reference proteome</keyword>
<dbReference type="KEGG" id="mcn:Mcup_1068"/>
<accession>F4G2X5</accession>
<gene>
    <name evidence="1" type="ordered locus">Mcup_1068</name>
</gene>
<evidence type="ECO:0000313" key="2">
    <source>
        <dbReference type="Proteomes" id="UP000007812"/>
    </source>
</evidence>
<protein>
    <submittedName>
        <fullName evidence="1">Uncharacterized protein</fullName>
    </submittedName>
</protein>
<dbReference type="GeneID" id="10493259"/>
<organism evidence="1 2">
    <name type="scientific">Metallosphaera cuprina (strain Ar-4)</name>
    <dbReference type="NCBI Taxonomy" id="1006006"/>
    <lineage>
        <taxon>Archaea</taxon>
        <taxon>Thermoproteota</taxon>
        <taxon>Thermoprotei</taxon>
        <taxon>Sulfolobales</taxon>
        <taxon>Sulfolobaceae</taxon>
        <taxon>Metallosphaera</taxon>
    </lineage>
</organism>
<evidence type="ECO:0000313" key="1">
    <source>
        <dbReference type="EMBL" id="AEB95173.1"/>
    </source>
</evidence>
<name>F4G2X5_METCR</name>
<dbReference type="HOGENOM" id="CLU_1773285_0_0_2"/>
<sequence>MIQHQVYPLAKEKVIIDKTLEVPIGGTTFYFDIPSNPMVYVSESNGIIYVNGSSYWETQLYMLRDLKDEFTYQVLELGKSIGKNIIKIRDVLLGTDSKRHVEKRKFYIKIDDIEIGFYYNLYLPDGSRNGIIEIAPYYKHES</sequence>
<dbReference type="OrthoDB" id="37059at2157"/>